<dbReference type="Pfam" id="PF10722">
    <property type="entry name" value="YbjN"/>
    <property type="match status" value="1"/>
</dbReference>
<dbReference type="EMBL" id="UOEJ01000049">
    <property type="protein sequence ID" value="VAV93691.1"/>
    <property type="molecule type" value="Genomic_DNA"/>
</dbReference>
<dbReference type="CDD" id="cd17033">
    <property type="entry name" value="DR1245-like"/>
    <property type="match status" value="1"/>
</dbReference>
<dbReference type="InterPro" id="IPR019660">
    <property type="entry name" value="Put_sensory_transdc_reg_YbjN"/>
</dbReference>
<proteinExistence type="predicted"/>
<name>A0A3B0RQR8_9ZZZZ</name>
<dbReference type="AlphaFoldDB" id="A0A3B0RQR8"/>
<evidence type="ECO:0000313" key="1">
    <source>
        <dbReference type="EMBL" id="VAV93691.1"/>
    </source>
</evidence>
<organism evidence="1">
    <name type="scientific">hydrothermal vent metagenome</name>
    <dbReference type="NCBI Taxonomy" id="652676"/>
    <lineage>
        <taxon>unclassified sequences</taxon>
        <taxon>metagenomes</taxon>
        <taxon>ecological metagenomes</taxon>
    </lineage>
</organism>
<sequence length="168" mass="19160">MTAMDYDGFDDLNSNPLDIVEMIAGQNEWPYDRTNDEEITVALSGEWCDFHIRYFWVADENLLQAAGMLDMRVPDSKKAKILETINLVNEQLAMGHFGIWTEDNSLMFRHSNVVRASHNISAEICERITDVILTESNKYYPVFQFVLWAGNSPEEALRSAMLETVGCA</sequence>
<gene>
    <name evidence="1" type="ORF">MNBD_ALPHA01-2068</name>
</gene>
<protein>
    <submittedName>
        <fullName evidence="1">Uncharacterized protein</fullName>
    </submittedName>
</protein>
<accession>A0A3B0RQR8</accession>
<reference evidence="1" key="1">
    <citation type="submission" date="2018-06" db="EMBL/GenBank/DDBJ databases">
        <authorList>
            <person name="Zhirakovskaya E."/>
        </authorList>
    </citation>
    <scope>NUCLEOTIDE SEQUENCE</scope>
</reference>